<dbReference type="AlphaFoldDB" id="A0A0C1QTS1"/>
<comment type="similarity">
    <text evidence="2">Belongs to the auxin efflux carrier (TC 2.A.69) family.</text>
</comment>
<evidence type="ECO:0000256" key="7">
    <source>
        <dbReference type="ARBA" id="ARBA00023136"/>
    </source>
</evidence>
<dbReference type="GO" id="GO:0005886">
    <property type="term" value="C:plasma membrane"/>
    <property type="evidence" value="ECO:0007669"/>
    <property type="project" value="UniProtKB-SubCell"/>
</dbReference>
<feature type="transmembrane region" description="Helical" evidence="8">
    <location>
        <begin position="6"/>
        <end position="24"/>
    </location>
</feature>
<proteinExistence type="inferred from homology"/>
<dbReference type="GO" id="GO:0055085">
    <property type="term" value="P:transmembrane transport"/>
    <property type="evidence" value="ECO:0007669"/>
    <property type="project" value="InterPro"/>
</dbReference>
<keyword evidence="4" id="KW-1003">Cell membrane</keyword>
<dbReference type="STRING" id="29341.RSJ17_06555"/>
<feature type="transmembrane region" description="Helical" evidence="8">
    <location>
        <begin position="129"/>
        <end position="149"/>
    </location>
</feature>
<dbReference type="OrthoDB" id="9798064at2"/>
<dbReference type="InterPro" id="IPR004776">
    <property type="entry name" value="Mem_transp_PIN-like"/>
</dbReference>
<reference evidence="9 10" key="1">
    <citation type="journal article" date="2015" name="Infect. Genet. Evol.">
        <title>Genomic sequences of six botulinum neurotoxin-producing strains representing three clostridial species illustrate the mobility and diversity of botulinum neurotoxin genes.</title>
        <authorList>
            <person name="Smith T.J."/>
            <person name="Hill K.K."/>
            <person name="Xie G."/>
            <person name="Foley B.T."/>
            <person name="Williamson C.H."/>
            <person name="Foster J.T."/>
            <person name="Johnson S.L."/>
            <person name="Chertkov O."/>
            <person name="Teshima H."/>
            <person name="Gibbons H.S."/>
            <person name="Johnsky L.A."/>
            <person name="Karavis M.A."/>
            <person name="Smith L.A."/>
        </authorList>
    </citation>
    <scope>NUCLEOTIDE SEQUENCE [LARGE SCALE GENOMIC DNA]</scope>
    <source>
        <strain evidence="9 10">CDC 2741</strain>
    </source>
</reference>
<keyword evidence="6 8" id="KW-1133">Transmembrane helix</keyword>
<comment type="caution">
    <text evidence="9">The sequence shown here is derived from an EMBL/GenBank/DDBJ whole genome shotgun (WGS) entry which is preliminary data.</text>
</comment>
<feature type="transmembrane region" description="Helical" evidence="8">
    <location>
        <begin position="169"/>
        <end position="188"/>
    </location>
</feature>
<dbReference type="InterPro" id="IPR038770">
    <property type="entry name" value="Na+/solute_symporter_sf"/>
</dbReference>
<evidence type="ECO:0000313" key="9">
    <source>
        <dbReference type="EMBL" id="KIE44382.1"/>
    </source>
</evidence>
<dbReference type="RefSeq" id="WP_039636815.1">
    <property type="nucleotide sequence ID" value="NZ_AYSO01000020.1"/>
</dbReference>
<organism evidence="9 10">
    <name type="scientific">Clostridium argentinense CDC 2741</name>
    <dbReference type="NCBI Taxonomy" id="1418104"/>
    <lineage>
        <taxon>Bacteria</taxon>
        <taxon>Bacillati</taxon>
        <taxon>Bacillota</taxon>
        <taxon>Clostridia</taxon>
        <taxon>Eubacteriales</taxon>
        <taxon>Clostridiaceae</taxon>
        <taxon>Clostridium</taxon>
    </lineage>
</organism>
<evidence type="ECO:0000256" key="3">
    <source>
        <dbReference type="ARBA" id="ARBA00022448"/>
    </source>
</evidence>
<name>A0A0C1QTS1_9CLOT</name>
<keyword evidence="3" id="KW-0813">Transport</keyword>
<feature type="transmembrane region" description="Helical" evidence="8">
    <location>
        <begin position="100"/>
        <end position="123"/>
    </location>
</feature>
<evidence type="ECO:0000256" key="4">
    <source>
        <dbReference type="ARBA" id="ARBA00022475"/>
    </source>
</evidence>
<accession>A0A0C1QTS1</accession>
<feature type="transmembrane region" description="Helical" evidence="8">
    <location>
        <begin position="288"/>
        <end position="313"/>
    </location>
</feature>
<keyword evidence="7 8" id="KW-0472">Membrane</keyword>
<evidence type="ECO:0000313" key="10">
    <source>
        <dbReference type="Proteomes" id="UP000031366"/>
    </source>
</evidence>
<dbReference type="Pfam" id="PF03547">
    <property type="entry name" value="Mem_trans"/>
    <property type="match status" value="1"/>
</dbReference>
<feature type="transmembrane region" description="Helical" evidence="8">
    <location>
        <begin position="67"/>
        <end position="88"/>
    </location>
</feature>
<comment type="subcellular location">
    <subcellularLocation>
        <location evidence="1">Cell membrane</location>
        <topology evidence="1">Multi-pass membrane protein</topology>
    </subcellularLocation>
</comment>
<feature type="transmembrane region" description="Helical" evidence="8">
    <location>
        <begin position="232"/>
        <end position="253"/>
    </location>
</feature>
<evidence type="ECO:0000256" key="1">
    <source>
        <dbReference type="ARBA" id="ARBA00004651"/>
    </source>
</evidence>
<dbReference type="Gene3D" id="1.20.1530.20">
    <property type="match status" value="2"/>
</dbReference>
<sequence>MVIFDALQSVFTIFIMMGLGFYLTKKQWFNNEVSNLFSKLVIKISLPAFMISNVVTNFTKETLSQSLIGLLVPLATMLINYLLSFIFIKLLKIDKNKRGTFSVMFSLSNTIFLGVPICTSLFGENVITYVLLYYIINTLTFWTIGVYGIKKDGGFLTNSFINKDNLKNIFSPPLVAFIFSMFCVLLNIKLPKAVLDSCKYMGNLTTPLSTLFMGITLSELKLKDLKLDLSSIVILIGRFIISPLIMISLLQFVDLPLLIKKVFIIEAALPVMTQVGIVSKNYNGNYKYATAISTLSTAFSLIFIPIYMILFTYM</sequence>
<protein>
    <submittedName>
        <fullName evidence="9">Membrane transport family protein</fullName>
    </submittedName>
</protein>
<dbReference type="Proteomes" id="UP000031366">
    <property type="component" value="Unassembled WGS sequence"/>
</dbReference>
<keyword evidence="10" id="KW-1185">Reference proteome</keyword>
<dbReference type="PANTHER" id="PTHR36838:SF1">
    <property type="entry name" value="SLR1864 PROTEIN"/>
    <property type="match status" value="1"/>
</dbReference>
<evidence type="ECO:0000256" key="6">
    <source>
        <dbReference type="ARBA" id="ARBA00022989"/>
    </source>
</evidence>
<evidence type="ECO:0000256" key="2">
    <source>
        <dbReference type="ARBA" id="ARBA00010145"/>
    </source>
</evidence>
<dbReference type="PANTHER" id="PTHR36838">
    <property type="entry name" value="AUXIN EFFLUX CARRIER FAMILY PROTEIN"/>
    <property type="match status" value="1"/>
</dbReference>
<evidence type="ECO:0000256" key="8">
    <source>
        <dbReference type="SAM" id="Phobius"/>
    </source>
</evidence>
<keyword evidence="5 8" id="KW-0812">Transmembrane</keyword>
<gene>
    <name evidence="9" type="ORF">U732_751</name>
</gene>
<dbReference type="EMBL" id="AYSO01000020">
    <property type="protein sequence ID" value="KIE44382.1"/>
    <property type="molecule type" value="Genomic_DNA"/>
</dbReference>
<evidence type="ECO:0000256" key="5">
    <source>
        <dbReference type="ARBA" id="ARBA00022692"/>
    </source>
</evidence>